<proteinExistence type="predicted"/>
<dbReference type="Gene3D" id="3.30.160.60">
    <property type="entry name" value="Classic Zinc Finger"/>
    <property type="match status" value="2"/>
</dbReference>
<dbReference type="FunFam" id="3.30.160.60:FF:000946">
    <property type="entry name" value="Zinc finger protein 438"/>
    <property type="match status" value="1"/>
</dbReference>
<keyword evidence="6" id="KW-0862">Zinc</keyword>
<evidence type="ECO:0000256" key="4">
    <source>
        <dbReference type="ARBA" id="ARBA00022737"/>
    </source>
</evidence>
<evidence type="ECO:0000256" key="1">
    <source>
        <dbReference type="ARBA" id="ARBA00004123"/>
    </source>
</evidence>
<sequence length="865" mass="95851">SAFAGGVFLHANPAEKHCVQQSTLGQQKQETCAGKTVSTDKHKSPSDVIRSFQKKSQFRTIAPKMVPKMLTSGVVSCLQSSLPEQSTKQSTPISAAGSKPLVVPTQNYAVMQVAGHEGTFSLLALPYVAPALTQQVQQSNMAPSENLKLPIPRYQSGRNKLLSDKKPAQISGLGAHKKISTKASITLQISRVTSLSEDCPGTHSSSDSTEQAMLADRDSAEISVATLVNKSNCVESGSPLVNQTEIANGNASGPSAVQDSLSKLASTINPMKLSLRSVKTASETTGDSFIMSEKLKEKPTNSVAVLSPAVFGSTMQMTPSAPKGKLPILPYSRMKNSVFCKSKQNTNVTDVSGPSLRSECEKIPALAKPFHVPMKASDKRLAVSFTQVPKQTIQENTFSPSNKVDVNSLKKLNGAASKRRGRKRRAPDDLLAFQSKRRKCIINKLREGRERVKVDLQPPEAKKAEAVKKYRSIRPKPVVVVQTFAPLTSAAIVETPSPDYLDQNIFLNSSLPNKYLNYKHSDATSAKSSDLSRNACSTVPKPSHKCHVCNHIFQFKHHLQDHMNTHTNKRPYSCRICRKAYIHSGSLSTHMKLHHNEGKPKKLVCCEFCAKVFGHAKVYFGHLREVHRVVISTEPSTSEQQLQDALKKRDANIKEAEEATERGNKCNFEDLFHNPGEVKLQIKCGRCQFIAQSFGEMKFHLLCSHGEEIQGRVKEGVLQGNRGAKGDLIKHTTHFWRQRNERRHLAKCSAHEEEFYTFPKLKRQIYFHHQNNVDMLSKSELTQSGSSEAAKEVQGVDFGTPSKKVEIWSKAGYNCILCKHLFGRKEDLCHHWRSHHNCEDPSTLWTIFSLLSKQGIIELSSNGEY</sequence>
<keyword evidence="7" id="KW-0805">Transcription regulation</keyword>
<dbReference type="GO" id="GO:0008270">
    <property type="term" value="F:zinc ion binding"/>
    <property type="evidence" value="ECO:0007669"/>
    <property type="project" value="UniProtKB-KW"/>
</dbReference>
<dbReference type="AlphaFoldDB" id="A0A7K5G6J7"/>
<comment type="subcellular location">
    <subcellularLocation>
        <location evidence="1">Nucleus</location>
    </subcellularLocation>
</comment>
<dbReference type="InterPro" id="IPR050331">
    <property type="entry name" value="Zinc_finger"/>
</dbReference>
<comment type="caution">
    <text evidence="14">The sequence shown here is derived from an EMBL/GenBank/DDBJ whole genome shotgun (WGS) entry which is preliminary data.</text>
</comment>
<evidence type="ECO:0000256" key="5">
    <source>
        <dbReference type="ARBA" id="ARBA00022771"/>
    </source>
</evidence>
<evidence type="ECO:0000313" key="15">
    <source>
        <dbReference type="Proteomes" id="UP000541181"/>
    </source>
</evidence>
<dbReference type="InterPro" id="IPR013087">
    <property type="entry name" value="Znf_C2H2_type"/>
</dbReference>
<keyword evidence="4" id="KW-0677">Repeat</keyword>
<keyword evidence="8" id="KW-0238">DNA-binding</keyword>
<evidence type="ECO:0000256" key="7">
    <source>
        <dbReference type="ARBA" id="ARBA00023015"/>
    </source>
</evidence>
<dbReference type="GO" id="GO:0003677">
    <property type="term" value="F:DNA binding"/>
    <property type="evidence" value="ECO:0007669"/>
    <property type="project" value="UniProtKB-KW"/>
</dbReference>
<evidence type="ECO:0000259" key="13">
    <source>
        <dbReference type="PROSITE" id="PS50157"/>
    </source>
</evidence>
<keyword evidence="3" id="KW-0479">Metal-binding</keyword>
<evidence type="ECO:0000256" key="8">
    <source>
        <dbReference type="ARBA" id="ARBA00023125"/>
    </source>
</evidence>
<dbReference type="PROSITE" id="PS00028">
    <property type="entry name" value="ZINC_FINGER_C2H2_1"/>
    <property type="match status" value="4"/>
</dbReference>
<evidence type="ECO:0000256" key="2">
    <source>
        <dbReference type="ARBA" id="ARBA00022491"/>
    </source>
</evidence>
<dbReference type="OrthoDB" id="3437960at2759"/>
<keyword evidence="9" id="KW-0804">Transcription</keyword>
<keyword evidence="15" id="KW-1185">Reference proteome</keyword>
<dbReference type="InterPro" id="IPR036236">
    <property type="entry name" value="Znf_C2H2_sf"/>
</dbReference>
<dbReference type="PANTHER" id="PTHR16515">
    <property type="entry name" value="PR DOMAIN ZINC FINGER PROTEIN"/>
    <property type="match status" value="1"/>
</dbReference>
<evidence type="ECO:0000256" key="3">
    <source>
        <dbReference type="ARBA" id="ARBA00022723"/>
    </source>
</evidence>
<evidence type="ECO:0000256" key="12">
    <source>
        <dbReference type="PROSITE-ProRule" id="PRU00042"/>
    </source>
</evidence>
<dbReference type="GO" id="GO:0005634">
    <property type="term" value="C:nucleus"/>
    <property type="evidence" value="ECO:0007669"/>
    <property type="project" value="UniProtKB-SubCell"/>
</dbReference>
<dbReference type="PROSITE" id="PS50157">
    <property type="entry name" value="ZINC_FINGER_C2H2_2"/>
    <property type="match status" value="3"/>
</dbReference>
<organism evidence="14 15">
    <name type="scientific">Chunga burmeisteri</name>
    <name type="common">Black-legged seriema</name>
    <dbReference type="NCBI Taxonomy" id="1352770"/>
    <lineage>
        <taxon>Eukaryota</taxon>
        <taxon>Metazoa</taxon>
        <taxon>Chordata</taxon>
        <taxon>Craniata</taxon>
        <taxon>Vertebrata</taxon>
        <taxon>Euteleostomi</taxon>
        <taxon>Archelosauria</taxon>
        <taxon>Archosauria</taxon>
        <taxon>Dinosauria</taxon>
        <taxon>Saurischia</taxon>
        <taxon>Theropoda</taxon>
        <taxon>Coelurosauria</taxon>
        <taxon>Aves</taxon>
        <taxon>Neognathae</taxon>
        <taxon>Neoaves</taxon>
        <taxon>Telluraves</taxon>
        <taxon>Australaves</taxon>
        <taxon>Cariamiformes</taxon>
        <taxon>Cariamidae</taxon>
        <taxon>Chunga</taxon>
    </lineage>
</organism>
<reference evidence="14 15" key="1">
    <citation type="submission" date="2019-09" db="EMBL/GenBank/DDBJ databases">
        <title>Bird 10,000 Genomes (B10K) Project - Family phase.</title>
        <authorList>
            <person name="Zhang G."/>
        </authorList>
    </citation>
    <scope>NUCLEOTIDE SEQUENCE [LARGE SCALE GENOMIC DNA]</scope>
    <source>
        <strain evidence="14">B10K-CU-031-22</strain>
    </source>
</reference>
<dbReference type="SMART" id="SM00355">
    <property type="entry name" value="ZnF_C2H2"/>
    <property type="match status" value="5"/>
</dbReference>
<keyword evidence="2" id="KW-0678">Repressor</keyword>
<feature type="domain" description="C2H2-type" evidence="13">
    <location>
        <begin position="572"/>
        <end position="600"/>
    </location>
</feature>
<dbReference type="SUPFAM" id="SSF57667">
    <property type="entry name" value="beta-beta-alpha zinc fingers"/>
    <property type="match status" value="1"/>
</dbReference>
<evidence type="ECO:0000313" key="14">
    <source>
        <dbReference type="EMBL" id="NWS52649.1"/>
    </source>
</evidence>
<dbReference type="EMBL" id="VZRC01000035">
    <property type="protein sequence ID" value="NWS52649.1"/>
    <property type="molecule type" value="Genomic_DNA"/>
</dbReference>
<feature type="non-terminal residue" evidence="14">
    <location>
        <position position="865"/>
    </location>
</feature>
<feature type="non-terminal residue" evidence="14">
    <location>
        <position position="1"/>
    </location>
</feature>
<feature type="domain" description="C2H2-type" evidence="13">
    <location>
        <begin position="544"/>
        <end position="571"/>
    </location>
</feature>
<protein>
    <recommendedName>
        <fullName evidence="11">Zinc finger protein 438</fullName>
    </recommendedName>
</protein>
<keyword evidence="5 12" id="KW-0863">Zinc-finger</keyword>
<accession>A0A7K5G6J7</accession>
<dbReference type="FunFam" id="3.30.160.60:FF:003312">
    <property type="entry name" value="Zinc finger protein 438"/>
    <property type="match status" value="1"/>
</dbReference>
<evidence type="ECO:0000256" key="10">
    <source>
        <dbReference type="ARBA" id="ARBA00023242"/>
    </source>
</evidence>
<name>A0A7K5G6J7_9AVES</name>
<evidence type="ECO:0000256" key="6">
    <source>
        <dbReference type="ARBA" id="ARBA00022833"/>
    </source>
</evidence>
<dbReference type="GO" id="GO:0010468">
    <property type="term" value="P:regulation of gene expression"/>
    <property type="evidence" value="ECO:0007669"/>
    <property type="project" value="TreeGrafter"/>
</dbReference>
<dbReference type="Proteomes" id="UP000541181">
    <property type="component" value="Unassembled WGS sequence"/>
</dbReference>
<keyword evidence="10" id="KW-0539">Nucleus</keyword>
<evidence type="ECO:0000256" key="11">
    <source>
        <dbReference type="ARBA" id="ARBA00067846"/>
    </source>
</evidence>
<evidence type="ECO:0000256" key="9">
    <source>
        <dbReference type="ARBA" id="ARBA00023163"/>
    </source>
</evidence>
<gene>
    <name evidence="14" type="primary">Znf438</name>
    <name evidence="14" type="ORF">CHUBUR_R09564</name>
</gene>
<dbReference type="PANTHER" id="PTHR16515:SF49">
    <property type="entry name" value="GASTRULA ZINC FINGER PROTEIN XLCGF49.1-LIKE-RELATED"/>
    <property type="match status" value="1"/>
</dbReference>
<feature type="domain" description="C2H2-type" evidence="13">
    <location>
        <begin position="813"/>
        <end position="841"/>
    </location>
</feature>